<comment type="caution">
    <text evidence="1">The sequence shown here is derived from an EMBL/GenBank/DDBJ whole genome shotgun (WGS) entry which is preliminary data.</text>
</comment>
<dbReference type="Proteomes" id="UP000518904">
    <property type="component" value="Unassembled WGS sequence"/>
</dbReference>
<organism evidence="1 2">
    <name type="scientific">Vibrio parahaemolyticus</name>
    <dbReference type="NCBI Taxonomy" id="670"/>
    <lineage>
        <taxon>Bacteria</taxon>
        <taxon>Pseudomonadati</taxon>
        <taxon>Pseudomonadota</taxon>
        <taxon>Gammaproteobacteria</taxon>
        <taxon>Vibrionales</taxon>
        <taxon>Vibrionaceae</taxon>
        <taxon>Vibrio</taxon>
    </lineage>
</organism>
<feature type="non-terminal residue" evidence="1">
    <location>
        <position position="1"/>
    </location>
</feature>
<evidence type="ECO:0000313" key="1">
    <source>
        <dbReference type="EMBL" id="NMU82424.1"/>
    </source>
</evidence>
<dbReference type="AlphaFoldDB" id="A0A7Y0SF86"/>
<sequence length="65" mass="7825">ELRQAFKQIEEEMRSQYLIAYEPQNQKLDGSYRTIEVQIVNPELSRQKIRLTHRQGYFAKNALKK</sequence>
<evidence type="ECO:0000313" key="2">
    <source>
        <dbReference type="Proteomes" id="UP000518904"/>
    </source>
</evidence>
<reference evidence="1 2" key="1">
    <citation type="submission" date="2020-04" db="EMBL/GenBank/DDBJ databases">
        <title>Whole-genome sequencing of Vibrio spp. from China reveals different genetic environments of blaCTX-M-14 among diverse lineages.</title>
        <authorList>
            <person name="Zheng Z."/>
            <person name="Ye L."/>
            <person name="Chen S."/>
        </authorList>
    </citation>
    <scope>NUCLEOTIDE SEQUENCE [LARGE SCALE GENOMIC DNA]</scope>
    <source>
        <strain evidence="1 2">Vb0551</strain>
    </source>
</reference>
<dbReference type="EMBL" id="JABCLB010000714">
    <property type="protein sequence ID" value="NMU82424.1"/>
    <property type="molecule type" value="Genomic_DNA"/>
</dbReference>
<gene>
    <name evidence="1" type="ORF">HKB16_05960</name>
</gene>
<protein>
    <submittedName>
        <fullName evidence="1">Uncharacterized protein</fullName>
    </submittedName>
</protein>
<proteinExistence type="predicted"/>
<name>A0A7Y0SF86_VIBPH</name>
<accession>A0A7Y0SF86</accession>